<evidence type="ECO:0000256" key="1">
    <source>
        <dbReference type="ARBA" id="ARBA00022679"/>
    </source>
</evidence>
<dbReference type="Pfam" id="PF00583">
    <property type="entry name" value="Acetyltransf_1"/>
    <property type="match status" value="1"/>
</dbReference>
<name>A0A7W9YG63_9ACTN</name>
<evidence type="ECO:0000256" key="2">
    <source>
        <dbReference type="ARBA" id="ARBA00023315"/>
    </source>
</evidence>
<dbReference type="PANTHER" id="PTHR43877">
    <property type="entry name" value="AMINOALKYLPHOSPHONATE N-ACETYLTRANSFERASE-RELATED-RELATED"/>
    <property type="match status" value="1"/>
</dbReference>
<sequence length="209" mass="21999">MGTSRGGHSGRCATRDPGRVAAGAGDGGGGVGVTADGITGIAVRSVRITDPLAAPMIAELTAEYSRRYGEENGRYEMNSIPDSDFAPPHGGVLLLEEHGEVIAGGAFRRWEHPLDGVPGARVAPGAPTAEFKRVWTAGAHRRRGLARRVMAELEAAAHRAGYRTAFLSTGPAQPEAIALYTRLGYTRLDPAEVPGIVYPDCVPFTRLLG</sequence>
<evidence type="ECO:0000313" key="5">
    <source>
        <dbReference type="EMBL" id="MBB6171548.1"/>
    </source>
</evidence>
<organism evidence="5 6">
    <name type="scientific">Nocardiopsis mwathae</name>
    <dbReference type="NCBI Taxonomy" id="1472723"/>
    <lineage>
        <taxon>Bacteria</taxon>
        <taxon>Bacillati</taxon>
        <taxon>Actinomycetota</taxon>
        <taxon>Actinomycetes</taxon>
        <taxon>Streptosporangiales</taxon>
        <taxon>Nocardiopsidaceae</taxon>
        <taxon>Nocardiopsis</taxon>
    </lineage>
</organism>
<feature type="domain" description="N-acetyltransferase" evidence="4">
    <location>
        <begin position="41"/>
        <end position="209"/>
    </location>
</feature>
<dbReference type="GO" id="GO:0016747">
    <property type="term" value="F:acyltransferase activity, transferring groups other than amino-acyl groups"/>
    <property type="evidence" value="ECO:0007669"/>
    <property type="project" value="InterPro"/>
</dbReference>
<dbReference type="CDD" id="cd04301">
    <property type="entry name" value="NAT_SF"/>
    <property type="match status" value="1"/>
</dbReference>
<dbReference type="InterPro" id="IPR000182">
    <property type="entry name" value="GNAT_dom"/>
</dbReference>
<evidence type="ECO:0000313" key="6">
    <source>
        <dbReference type="Proteomes" id="UP000546642"/>
    </source>
</evidence>
<keyword evidence="1 5" id="KW-0808">Transferase</keyword>
<feature type="region of interest" description="Disordered" evidence="3">
    <location>
        <begin position="1"/>
        <end position="31"/>
    </location>
</feature>
<dbReference type="Proteomes" id="UP000546642">
    <property type="component" value="Unassembled WGS sequence"/>
</dbReference>
<dbReference type="PANTHER" id="PTHR43877:SF2">
    <property type="entry name" value="AMINOALKYLPHOSPHONATE N-ACETYLTRANSFERASE-RELATED"/>
    <property type="match status" value="1"/>
</dbReference>
<accession>A0A7W9YG63</accession>
<dbReference type="AlphaFoldDB" id="A0A7W9YG63"/>
<dbReference type="Gene3D" id="3.40.630.30">
    <property type="match status" value="1"/>
</dbReference>
<keyword evidence="2" id="KW-0012">Acyltransferase</keyword>
<evidence type="ECO:0000256" key="3">
    <source>
        <dbReference type="SAM" id="MobiDB-lite"/>
    </source>
</evidence>
<comment type="caution">
    <text evidence="5">The sequence shown here is derived from an EMBL/GenBank/DDBJ whole genome shotgun (WGS) entry which is preliminary data.</text>
</comment>
<dbReference type="PROSITE" id="PS51186">
    <property type="entry name" value="GNAT"/>
    <property type="match status" value="1"/>
</dbReference>
<dbReference type="InterPro" id="IPR050832">
    <property type="entry name" value="Bact_Acetyltransf"/>
</dbReference>
<dbReference type="RefSeq" id="WP_184074802.1">
    <property type="nucleotide sequence ID" value="NZ_JACHDS010000001.1"/>
</dbReference>
<keyword evidence="6" id="KW-1185">Reference proteome</keyword>
<proteinExistence type="predicted"/>
<gene>
    <name evidence="5" type="ORF">HNR23_001608</name>
</gene>
<evidence type="ECO:0000259" key="4">
    <source>
        <dbReference type="PROSITE" id="PS51186"/>
    </source>
</evidence>
<reference evidence="5 6" key="1">
    <citation type="submission" date="2020-08" db="EMBL/GenBank/DDBJ databases">
        <title>Sequencing the genomes of 1000 actinobacteria strains.</title>
        <authorList>
            <person name="Klenk H.-P."/>
        </authorList>
    </citation>
    <scope>NUCLEOTIDE SEQUENCE [LARGE SCALE GENOMIC DNA]</scope>
    <source>
        <strain evidence="5 6">DSM 46659</strain>
    </source>
</reference>
<dbReference type="EMBL" id="JACHDS010000001">
    <property type="protein sequence ID" value="MBB6171548.1"/>
    <property type="molecule type" value="Genomic_DNA"/>
</dbReference>
<protein>
    <submittedName>
        <fullName evidence="5">GNAT superfamily N-acetyltransferase</fullName>
    </submittedName>
</protein>
<dbReference type="InterPro" id="IPR016181">
    <property type="entry name" value="Acyl_CoA_acyltransferase"/>
</dbReference>
<dbReference type="SUPFAM" id="SSF55729">
    <property type="entry name" value="Acyl-CoA N-acyltransferases (Nat)"/>
    <property type="match status" value="1"/>
</dbReference>